<evidence type="ECO:0000313" key="3">
    <source>
        <dbReference type="Proteomes" id="UP000070427"/>
    </source>
</evidence>
<accession>A0A140L1K0</accession>
<feature type="transmembrane region" description="Helical" evidence="1">
    <location>
        <begin position="19"/>
        <end position="40"/>
    </location>
</feature>
<keyword evidence="1" id="KW-0812">Transmembrane</keyword>
<comment type="caution">
    <text evidence="2">The sequence shown here is derived from an EMBL/GenBank/DDBJ whole genome shotgun (WGS) entry which is preliminary data.</text>
</comment>
<evidence type="ECO:0000313" key="2">
    <source>
        <dbReference type="EMBL" id="KXG74425.1"/>
    </source>
</evidence>
<proteinExistence type="predicted"/>
<evidence type="ECO:0008006" key="4">
    <source>
        <dbReference type="Google" id="ProtNLM"/>
    </source>
</evidence>
<dbReference type="AlphaFoldDB" id="A0A140L1K0"/>
<protein>
    <recommendedName>
        <fullName evidence="4">Major facilitator superfamily (MFS) profile domain-containing protein</fullName>
    </recommendedName>
</protein>
<organism evidence="2 3">
    <name type="scientific">Fervidicola ferrireducens</name>
    <dbReference type="NCBI Taxonomy" id="520764"/>
    <lineage>
        <taxon>Bacteria</taxon>
        <taxon>Bacillati</taxon>
        <taxon>Bacillota</taxon>
        <taxon>Clostridia</taxon>
        <taxon>Thermosediminibacterales</taxon>
        <taxon>Thermosediminibacteraceae</taxon>
        <taxon>Fervidicola</taxon>
    </lineage>
</organism>
<keyword evidence="1" id="KW-1133">Transmembrane helix</keyword>
<dbReference type="RefSeq" id="WP_066355293.1">
    <property type="nucleotide sequence ID" value="NZ_LOED01000049.1"/>
</dbReference>
<evidence type="ECO:0000256" key="1">
    <source>
        <dbReference type="SAM" id="Phobius"/>
    </source>
</evidence>
<name>A0A140L1K0_9FIRM</name>
<dbReference type="Proteomes" id="UP000070427">
    <property type="component" value="Unassembled WGS sequence"/>
</dbReference>
<dbReference type="InterPro" id="IPR036259">
    <property type="entry name" value="MFS_trans_sf"/>
</dbReference>
<sequence length="75" mass="8520">MQQSFLEKPSKPPLWTKNFILICITTFMFWAASHMVMLVLPKYALSLGADARFIGLINGGISEYSRPLHRPVLLL</sequence>
<gene>
    <name evidence="2" type="ORF">AN618_23090</name>
</gene>
<keyword evidence="3" id="KW-1185">Reference proteome</keyword>
<dbReference type="InParanoid" id="A0A140L1K0"/>
<reference evidence="2 3" key="1">
    <citation type="submission" date="2015-12" db="EMBL/GenBank/DDBJ databases">
        <title>Draft genome sequnece of Fervidicola ferrireducens strain Y170.</title>
        <authorList>
            <person name="Patel B.K."/>
        </authorList>
    </citation>
    <scope>NUCLEOTIDE SEQUENCE [LARGE SCALE GENOMIC DNA]</scope>
    <source>
        <strain evidence="2 3">Y170</strain>
    </source>
</reference>
<dbReference type="SUPFAM" id="SSF103473">
    <property type="entry name" value="MFS general substrate transporter"/>
    <property type="match status" value="1"/>
</dbReference>
<keyword evidence="1" id="KW-0472">Membrane</keyword>
<dbReference type="EMBL" id="LOED01000049">
    <property type="protein sequence ID" value="KXG74425.1"/>
    <property type="molecule type" value="Genomic_DNA"/>
</dbReference>
<dbReference type="STRING" id="520764.AN618_23090"/>